<keyword evidence="10" id="KW-1185">Reference proteome</keyword>
<feature type="transmembrane region" description="Helical" evidence="7">
    <location>
        <begin position="51"/>
        <end position="79"/>
    </location>
</feature>
<evidence type="ECO:0000256" key="5">
    <source>
        <dbReference type="ARBA" id="ARBA00023136"/>
    </source>
</evidence>
<accession>A0A2N3XTI0</accession>
<comment type="subcellular location">
    <subcellularLocation>
        <location evidence="1">Cell membrane</location>
        <topology evidence="1">Single-pass membrane protein</topology>
    </subcellularLocation>
</comment>
<dbReference type="EMBL" id="PJNB01000001">
    <property type="protein sequence ID" value="PKW13973.1"/>
    <property type="molecule type" value="Genomic_DNA"/>
</dbReference>
<evidence type="ECO:0000256" key="7">
    <source>
        <dbReference type="SAM" id="Phobius"/>
    </source>
</evidence>
<dbReference type="InterPro" id="IPR052027">
    <property type="entry name" value="PspC"/>
</dbReference>
<keyword evidence="3 7" id="KW-0812">Transmembrane</keyword>
<proteinExistence type="predicted"/>
<evidence type="ECO:0000256" key="1">
    <source>
        <dbReference type="ARBA" id="ARBA00004162"/>
    </source>
</evidence>
<dbReference type="STRING" id="994479.GCA_000194155_04250"/>
<evidence type="ECO:0000256" key="2">
    <source>
        <dbReference type="ARBA" id="ARBA00022475"/>
    </source>
</evidence>
<gene>
    <name evidence="9" type="ORF">A8926_1543</name>
</gene>
<dbReference type="AlphaFoldDB" id="A0A2N3XTI0"/>
<feature type="domain" description="Phage shock protein PspC N-terminal" evidence="8">
    <location>
        <begin position="25"/>
        <end position="82"/>
    </location>
</feature>
<comment type="caution">
    <text evidence="9">The sequence shown here is derived from an EMBL/GenBank/DDBJ whole genome shotgun (WGS) entry which is preliminary data.</text>
</comment>
<dbReference type="OrthoDB" id="7359894at2"/>
<name>A0A2N3XTI0_SACSN</name>
<feature type="compositionally biased region" description="Polar residues" evidence="6">
    <location>
        <begin position="1"/>
        <end position="13"/>
    </location>
</feature>
<keyword evidence="5 7" id="KW-0472">Membrane</keyword>
<protein>
    <submittedName>
        <fullName evidence="9">Phage shock protein C (PspC) family protein</fullName>
    </submittedName>
</protein>
<dbReference type="Proteomes" id="UP000233786">
    <property type="component" value="Unassembled WGS sequence"/>
</dbReference>
<sequence length="82" mass="8908">MTENISSIGSSQATDDRTAERPTWKFRRSRDDAMIAGVCSGIAKDLRVDAVLLRVLLVAATLLGFGAGIVIYLVCWVLVPQE</sequence>
<evidence type="ECO:0000256" key="4">
    <source>
        <dbReference type="ARBA" id="ARBA00022989"/>
    </source>
</evidence>
<dbReference type="PANTHER" id="PTHR33885:SF3">
    <property type="entry name" value="PHAGE SHOCK PROTEIN C"/>
    <property type="match status" value="1"/>
</dbReference>
<evidence type="ECO:0000313" key="10">
    <source>
        <dbReference type="Proteomes" id="UP000233786"/>
    </source>
</evidence>
<dbReference type="PANTHER" id="PTHR33885">
    <property type="entry name" value="PHAGE SHOCK PROTEIN C"/>
    <property type="match status" value="1"/>
</dbReference>
<feature type="region of interest" description="Disordered" evidence="6">
    <location>
        <begin position="1"/>
        <end position="23"/>
    </location>
</feature>
<dbReference type="Pfam" id="PF04024">
    <property type="entry name" value="PspC"/>
    <property type="match status" value="1"/>
</dbReference>
<evidence type="ECO:0000259" key="8">
    <source>
        <dbReference type="Pfam" id="PF04024"/>
    </source>
</evidence>
<reference evidence="9" key="1">
    <citation type="submission" date="2017-12" db="EMBL/GenBank/DDBJ databases">
        <title>Sequencing the genomes of 1000 Actinobacteria strains.</title>
        <authorList>
            <person name="Klenk H.-P."/>
        </authorList>
    </citation>
    <scope>NUCLEOTIDE SEQUENCE [LARGE SCALE GENOMIC DNA]</scope>
    <source>
        <strain evidence="9">DSM 44228</strain>
    </source>
</reference>
<evidence type="ECO:0000313" key="9">
    <source>
        <dbReference type="EMBL" id="PKW13973.1"/>
    </source>
</evidence>
<dbReference type="GO" id="GO:0005886">
    <property type="term" value="C:plasma membrane"/>
    <property type="evidence" value="ECO:0007669"/>
    <property type="project" value="UniProtKB-SubCell"/>
</dbReference>
<evidence type="ECO:0000256" key="3">
    <source>
        <dbReference type="ARBA" id="ARBA00022692"/>
    </source>
</evidence>
<keyword evidence="4 7" id="KW-1133">Transmembrane helix</keyword>
<evidence type="ECO:0000256" key="6">
    <source>
        <dbReference type="SAM" id="MobiDB-lite"/>
    </source>
</evidence>
<organism evidence="9 10">
    <name type="scientific">Saccharopolyspora spinosa</name>
    <dbReference type="NCBI Taxonomy" id="60894"/>
    <lineage>
        <taxon>Bacteria</taxon>
        <taxon>Bacillati</taxon>
        <taxon>Actinomycetota</taxon>
        <taxon>Actinomycetes</taxon>
        <taxon>Pseudonocardiales</taxon>
        <taxon>Pseudonocardiaceae</taxon>
        <taxon>Saccharopolyspora</taxon>
    </lineage>
</organism>
<dbReference type="InterPro" id="IPR007168">
    <property type="entry name" value="Phageshock_PspC_N"/>
</dbReference>
<dbReference type="RefSeq" id="WP_010308497.1">
    <property type="nucleotide sequence ID" value="NZ_CP061007.1"/>
</dbReference>
<keyword evidence="2" id="KW-1003">Cell membrane</keyword>
<feature type="compositionally biased region" description="Basic and acidic residues" evidence="6">
    <location>
        <begin position="14"/>
        <end position="23"/>
    </location>
</feature>